<proteinExistence type="predicted"/>
<organism evidence="3 4">
    <name type="scientific">Syncephalastrum racemosum</name>
    <name type="common">Filamentous fungus</name>
    <dbReference type="NCBI Taxonomy" id="13706"/>
    <lineage>
        <taxon>Eukaryota</taxon>
        <taxon>Fungi</taxon>
        <taxon>Fungi incertae sedis</taxon>
        <taxon>Mucoromycota</taxon>
        <taxon>Mucoromycotina</taxon>
        <taxon>Mucoromycetes</taxon>
        <taxon>Mucorales</taxon>
        <taxon>Syncephalastraceae</taxon>
        <taxon>Syncephalastrum</taxon>
    </lineage>
</organism>
<feature type="compositionally biased region" description="Basic and acidic residues" evidence="1">
    <location>
        <begin position="9"/>
        <end position="28"/>
    </location>
</feature>
<feature type="transmembrane region" description="Helical" evidence="2">
    <location>
        <begin position="71"/>
        <end position="92"/>
    </location>
</feature>
<evidence type="ECO:0000313" key="4">
    <source>
        <dbReference type="Proteomes" id="UP000242180"/>
    </source>
</evidence>
<sequence length="309" mass="35212">MPTYNMYRKRQDEDETALRKAEAELQHDEETDYANDSTRPMMPLTEDERARLQKHEEDKKKAQKKFNIRRLWSLLAVFVIDIGMPLGLYYGLKNVLPDVYALLISGIPPLIYVIVKFVYKRKVDMLGVLIVIAFIVSGVVSIVSGDARAALLRDSATTAVIALLFGITLIPVRTPWLDIRPLTFLIGHQINEEAPPIEWVDENGVRHEMNPMDWMWDVVRGPTRKFHYLLTGGWSFFLFAEFIIRVCLVELSALSVSAIFLTGTIITVVVIVIMSTGSIIGSIYLKRVGDRWMKVNNYAQKFSSVPAQY</sequence>
<feature type="transmembrane region" description="Helical" evidence="2">
    <location>
        <begin position="126"/>
        <end position="143"/>
    </location>
</feature>
<keyword evidence="2" id="KW-0472">Membrane</keyword>
<dbReference type="OMA" id="LIPIRTH"/>
<evidence type="ECO:0000313" key="3">
    <source>
        <dbReference type="EMBL" id="ORY93572.1"/>
    </source>
</evidence>
<feature type="transmembrane region" description="Helical" evidence="2">
    <location>
        <begin position="258"/>
        <end position="285"/>
    </location>
</feature>
<protein>
    <submittedName>
        <fullName evidence="3">Uncharacterized protein</fullName>
    </submittedName>
</protein>
<dbReference type="NCBIfam" id="NF041646">
    <property type="entry name" value="VC0807_fam"/>
    <property type="match status" value="1"/>
</dbReference>
<feature type="transmembrane region" description="Helical" evidence="2">
    <location>
        <begin position="98"/>
        <end position="119"/>
    </location>
</feature>
<dbReference type="AlphaFoldDB" id="A0A1X2H5A6"/>
<keyword evidence="4" id="KW-1185">Reference proteome</keyword>
<evidence type="ECO:0000256" key="2">
    <source>
        <dbReference type="SAM" id="Phobius"/>
    </source>
</evidence>
<feature type="region of interest" description="Disordered" evidence="1">
    <location>
        <begin position="1"/>
        <end position="44"/>
    </location>
</feature>
<keyword evidence="2" id="KW-0812">Transmembrane</keyword>
<feature type="transmembrane region" description="Helical" evidence="2">
    <location>
        <begin position="226"/>
        <end position="246"/>
    </location>
</feature>
<feature type="transmembrane region" description="Helical" evidence="2">
    <location>
        <begin position="155"/>
        <end position="172"/>
    </location>
</feature>
<accession>A0A1X2H5A6</accession>
<dbReference type="InParanoid" id="A0A1X2H5A6"/>
<gene>
    <name evidence="3" type="ORF">BCR43DRAFT_527101</name>
</gene>
<reference evidence="3 4" key="1">
    <citation type="submission" date="2016-07" db="EMBL/GenBank/DDBJ databases">
        <title>Pervasive Adenine N6-methylation of Active Genes in Fungi.</title>
        <authorList>
            <consortium name="DOE Joint Genome Institute"/>
            <person name="Mondo S.J."/>
            <person name="Dannebaum R.O."/>
            <person name="Kuo R.C."/>
            <person name="Labutti K."/>
            <person name="Haridas S."/>
            <person name="Kuo A."/>
            <person name="Salamov A."/>
            <person name="Ahrendt S.R."/>
            <person name="Lipzen A."/>
            <person name="Sullivan W."/>
            <person name="Andreopoulos W.B."/>
            <person name="Clum A."/>
            <person name="Lindquist E."/>
            <person name="Daum C."/>
            <person name="Ramamoorthy G.K."/>
            <person name="Gryganskyi A."/>
            <person name="Culley D."/>
            <person name="Magnuson J.K."/>
            <person name="James T.Y."/>
            <person name="O'Malley M.A."/>
            <person name="Stajich J.E."/>
            <person name="Spatafora J.W."/>
            <person name="Visel A."/>
            <person name="Grigoriev I.V."/>
        </authorList>
    </citation>
    <scope>NUCLEOTIDE SEQUENCE [LARGE SCALE GENOMIC DNA]</scope>
    <source>
        <strain evidence="3 4">NRRL 2496</strain>
    </source>
</reference>
<evidence type="ECO:0000256" key="1">
    <source>
        <dbReference type="SAM" id="MobiDB-lite"/>
    </source>
</evidence>
<dbReference type="Proteomes" id="UP000242180">
    <property type="component" value="Unassembled WGS sequence"/>
</dbReference>
<comment type="caution">
    <text evidence="3">The sequence shown here is derived from an EMBL/GenBank/DDBJ whole genome shotgun (WGS) entry which is preliminary data.</text>
</comment>
<name>A0A1X2H5A6_SYNRA</name>
<keyword evidence="2" id="KW-1133">Transmembrane helix</keyword>
<dbReference type="OrthoDB" id="10043543at2759"/>
<dbReference type="EMBL" id="MCGN01000009">
    <property type="protein sequence ID" value="ORY93572.1"/>
    <property type="molecule type" value="Genomic_DNA"/>
</dbReference>